<dbReference type="Gene3D" id="1.10.220.80">
    <property type="entry name" value="BH2638-like"/>
    <property type="match status" value="1"/>
</dbReference>
<dbReference type="PIRSF" id="PIRSF037260">
    <property type="entry name" value="UPF0223"/>
    <property type="match status" value="1"/>
</dbReference>
<dbReference type="Pfam" id="PF05256">
    <property type="entry name" value="UPF0223"/>
    <property type="match status" value="1"/>
</dbReference>
<dbReference type="STRING" id="120956.SAMN05421791_10857"/>
<dbReference type="AlphaFoldDB" id="A0A1G7U542"/>
<keyword evidence="2" id="KW-1185">Reference proteome</keyword>
<proteinExistence type="predicted"/>
<dbReference type="EMBL" id="FNCK01000008">
    <property type="protein sequence ID" value="SDG42371.1"/>
    <property type="molecule type" value="Genomic_DNA"/>
</dbReference>
<dbReference type="Proteomes" id="UP000199708">
    <property type="component" value="Unassembled WGS sequence"/>
</dbReference>
<protein>
    <submittedName>
        <fullName evidence="1">Uncharacterized protein YktA, UPF0223 family</fullName>
    </submittedName>
</protein>
<dbReference type="RefSeq" id="WP_090290218.1">
    <property type="nucleotide sequence ID" value="NZ_FNCK01000008.1"/>
</dbReference>
<dbReference type="OrthoDB" id="1649074at2"/>
<sequence length="91" mass="10611">MSNYSYPLNEDWSSQEIAIVVEFLAAVESAYETGIKVERIKDKYRAFKEIVNSISEEKQIDREFQTVSGYSIYRCMQKAKTLKESQTLKMP</sequence>
<evidence type="ECO:0000313" key="1">
    <source>
        <dbReference type="EMBL" id="SDG42371.1"/>
    </source>
</evidence>
<accession>A0A1G7U542</accession>
<dbReference type="InterPro" id="IPR023324">
    <property type="entry name" value="BH2638-like_sf"/>
</dbReference>
<dbReference type="NCBIfam" id="NF003353">
    <property type="entry name" value="PRK04387.1"/>
    <property type="match status" value="1"/>
</dbReference>
<reference evidence="1 2" key="1">
    <citation type="submission" date="2016-10" db="EMBL/GenBank/DDBJ databases">
        <authorList>
            <person name="de Groot N.N."/>
        </authorList>
    </citation>
    <scope>NUCLEOTIDE SEQUENCE [LARGE SCALE GENOMIC DNA]</scope>
    <source>
        <strain evidence="1 2">ATCC BAA-466</strain>
    </source>
</reference>
<dbReference type="InterPro" id="IPR007920">
    <property type="entry name" value="UPF0223"/>
</dbReference>
<name>A0A1G7U542_9LACT</name>
<organism evidence="1 2">
    <name type="scientific">Facklamia miroungae</name>
    <dbReference type="NCBI Taxonomy" id="120956"/>
    <lineage>
        <taxon>Bacteria</taxon>
        <taxon>Bacillati</taxon>
        <taxon>Bacillota</taxon>
        <taxon>Bacilli</taxon>
        <taxon>Lactobacillales</taxon>
        <taxon>Aerococcaceae</taxon>
        <taxon>Facklamia</taxon>
    </lineage>
</organism>
<dbReference type="SUPFAM" id="SSF158504">
    <property type="entry name" value="BH2638-like"/>
    <property type="match status" value="1"/>
</dbReference>
<gene>
    <name evidence="1" type="ORF">SAMN05421791_10857</name>
</gene>
<evidence type="ECO:0000313" key="2">
    <source>
        <dbReference type="Proteomes" id="UP000199708"/>
    </source>
</evidence>